<feature type="compositionally biased region" description="Basic and acidic residues" evidence="1">
    <location>
        <begin position="198"/>
        <end position="208"/>
    </location>
</feature>
<dbReference type="STRING" id="1316194.A0A1Q5UMN6"/>
<feature type="compositionally biased region" description="Polar residues" evidence="1">
    <location>
        <begin position="117"/>
        <end position="137"/>
    </location>
</feature>
<organism evidence="2 3">
    <name type="scientific">Penicillium subrubescens</name>
    <dbReference type="NCBI Taxonomy" id="1316194"/>
    <lineage>
        <taxon>Eukaryota</taxon>
        <taxon>Fungi</taxon>
        <taxon>Dikarya</taxon>
        <taxon>Ascomycota</taxon>
        <taxon>Pezizomycotina</taxon>
        <taxon>Eurotiomycetes</taxon>
        <taxon>Eurotiomycetidae</taxon>
        <taxon>Eurotiales</taxon>
        <taxon>Aspergillaceae</taxon>
        <taxon>Penicillium</taxon>
    </lineage>
</organism>
<protein>
    <submittedName>
        <fullName evidence="2">Vacuolar segregation protein 7</fullName>
    </submittedName>
</protein>
<dbReference type="Pfam" id="PF12751">
    <property type="entry name" value="Vac7"/>
    <property type="match status" value="1"/>
</dbReference>
<feature type="compositionally biased region" description="Basic and acidic residues" evidence="1">
    <location>
        <begin position="248"/>
        <end position="260"/>
    </location>
</feature>
<proteinExistence type="predicted"/>
<name>A0A1Q5UMN6_9EURO</name>
<feature type="compositionally biased region" description="Basic residues" evidence="1">
    <location>
        <begin position="368"/>
        <end position="378"/>
    </location>
</feature>
<feature type="compositionally biased region" description="Pro residues" evidence="1">
    <location>
        <begin position="140"/>
        <end position="157"/>
    </location>
</feature>
<evidence type="ECO:0000313" key="3">
    <source>
        <dbReference type="Proteomes" id="UP000186955"/>
    </source>
</evidence>
<keyword evidence="3" id="KW-1185">Reference proteome</keyword>
<dbReference type="PANTHER" id="PTHR28258:SF1">
    <property type="entry name" value="VACUOLAR SEGREGATION PROTEIN 7"/>
    <property type="match status" value="1"/>
</dbReference>
<feature type="compositionally biased region" description="Polar residues" evidence="1">
    <location>
        <begin position="47"/>
        <end position="56"/>
    </location>
</feature>
<dbReference type="AlphaFoldDB" id="A0A1Q5UMN6"/>
<feature type="compositionally biased region" description="Polar residues" evidence="1">
    <location>
        <begin position="459"/>
        <end position="478"/>
    </location>
</feature>
<dbReference type="GO" id="GO:0000329">
    <property type="term" value="C:fungal-type vacuole membrane"/>
    <property type="evidence" value="ECO:0007669"/>
    <property type="project" value="TreeGrafter"/>
</dbReference>
<dbReference type="GO" id="GO:0010513">
    <property type="term" value="P:positive regulation of phosphatidylinositol biosynthetic process"/>
    <property type="evidence" value="ECO:0007669"/>
    <property type="project" value="TreeGrafter"/>
</dbReference>
<feature type="region of interest" description="Disordered" evidence="1">
    <location>
        <begin position="748"/>
        <end position="769"/>
    </location>
</feature>
<feature type="compositionally biased region" description="Polar residues" evidence="1">
    <location>
        <begin position="432"/>
        <end position="444"/>
    </location>
</feature>
<feature type="compositionally biased region" description="Polar residues" evidence="1">
    <location>
        <begin position="222"/>
        <end position="246"/>
    </location>
</feature>
<dbReference type="EMBL" id="MNBE01000126">
    <property type="protein sequence ID" value="OKP13723.1"/>
    <property type="molecule type" value="Genomic_DNA"/>
</dbReference>
<gene>
    <name evidence="2" type="ORF">PENSUB_566</name>
</gene>
<feature type="region of interest" description="Disordered" evidence="1">
    <location>
        <begin position="1"/>
        <end position="320"/>
    </location>
</feature>
<feature type="region of interest" description="Disordered" evidence="1">
    <location>
        <begin position="336"/>
        <end position="388"/>
    </location>
</feature>
<dbReference type="InterPro" id="IPR024260">
    <property type="entry name" value="Vac7"/>
</dbReference>
<feature type="compositionally biased region" description="Polar residues" evidence="1">
    <location>
        <begin position="182"/>
        <end position="197"/>
    </location>
</feature>
<feature type="compositionally biased region" description="Basic and acidic residues" evidence="1">
    <location>
        <begin position="748"/>
        <end position="762"/>
    </location>
</feature>
<evidence type="ECO:0000313" key="2">
    <source>
        <dbReference type="EMBL" id="OKP13723.1"/>
    </source>
</evidence>
<feature type="compositionally biased region" description="Acidic residues" evidence="1">
    <location>
        <begin position="401"/>
        <end position="412"/>
    </location>
</feature>
<feature type="compositionally biased region" description="Polar residues" evidence="1">
    <location>
        <begin position="890"/>
        <end position="899"/>
    </location>
</feature>
<dbReference type="GO" id="GO:0070772">
    <property type="term" value="C:PAS complex"/>
    <property type="evidence" value="ECO:0007669"/>
    <property type="project" value="TreeGrafter"/>
</dbReference>
<accession>A0A1Q5UMN6</accession>
<dbReference type="Proteomes" id="UP000186955">
    <property type="component" value="Unassembled WGS sequence"/>
</dbReference>
<feature type="compositionally biased region" description="Polar residues" evidence="1">
    <location>
        <begin position="66"/>
        <end position="79"/>
    </location>
</feature>
<evidence type="ECO:0000256" key="1">
    <source>
        <dbReference type="SAM" id="MobiDB-lite"/>
    </source>
</evidence>
<sequence length="922" mass="99629">MAAESERPPYLNGASGSKGAKESEAASETGHRLARGSNDMIEVPRPTIQTQGQAMSQVPKLLPNLPTYSAPTSTGNSAVSSRESSPVRISSRTANSPSTSRVSSQTRKGTPDRVSPTRASSNGQSSTRTLQSSSGQRASPGPPTNPPPTLSPPPAPEAPANVPSPEKHNMPSWAGNRRTDQESTPSNTSLKRTSPSPSEEHGKTDRSTPRAATRVIVGQGPSLETVQEMASNPSTPSSDNALQPTTPDDVRLHTIDEDPTPRASRQNTESDNDSGGNPSSKEENRAHTTGTVKMPGTIMPQRSSTSLSAGARAKPTDGSVRNMIVETETVSSIPQVSLGVATGERGSSSRAEQGTLRMKPSTETIRPRKEKKKSRRANHLTTGPGTSKADIFEAKVASAVDEADVSDSDETFVYESNPPDPYPPRQSRYHSRTPSATSMASQVDQLAGRARGAMRDGSHSVTGKRSMKFTNNTYNSSMDGDAQEADGSRNAGRVEGSGTITPRHHHVGRHGRNGAYPSLFDNDGPFPQPQNQLKSPRHFIGSGYRHSRNSNTRSSPNYKTIANKKAGDVYDFDAEGADDERTPLVGTTRATRSRHGRRPNSASLRQMEYMAERQRDCFSRYGSCAIILFLLLIVAGGAASFIAAATKTLLDVQVVAIQNVLASEQEIMLDLQVEAVNPNIFPVTIDDTDVNIFAKSRYVGTESSWQENSSDAELYRTPRVEQSRRRWYLSQLVRCLGDTECVEEAMKGHSKGHSDGGIDKGTDPISDPEGDPQTMLLGRVFRFDSPLSFEASPWGHLVSTSKGQIRLARPGNKTESGGTERWERVLQHPFDLIVRGVVKYQLPLSSRFHSASISSTVRVIPDDDDDAHKPDSPDSTPPSNETVPHLSLVRRTTTPSSSIRLIADPDAQPEHQPGVSQRQFTA</sequence>
<reference evidence="2 3" key="1">
    <citation type="submission" date="2016-10" db="EMBL/GenBank/DDBJ databases">
        <title>Genome sequence of the ascomycete fungus Penicillium subrubescens.</title>
        <authorList>
            <person name="De Vries R.P."/>
            <person name="Peng M."/>
            <person name="Dilokpimol A."/>
            <person name="Hilden K."/>
            <person name="Makela M.R."/>
            <person name="Grigoriev I."/>
            <person name="Riley R."/>
            <person name="Granchi Z."/>
        </authorList>
    </citation>
    <scope>NUCLEOTIDE SEQUENCE [LARGE SCALE GENOMIC DNA]</scope>
    <source>
        <strain evidence="2 3">CBS 132785</strain>
    </source>
</reference>
<dbReference type="GO" id="GO:1903778">
    <property type="term" value="P:protein localization to vacuolar membrane"/>
    <property type="evidence" value="ECO:0007669"/>
    <property type="project" value="TreeGrafter"/>
</dbReference>
<feature type="compositionally biased region" description="Basic residues" evidence="1">
    <location>
        <begin position="502"/>
        <end position="512"/>
    </location>
</feature>
<dbReference type="PANTHER" id="PTHR28258">
    <property type="entry name" value="VACUOLAR SEGREGATION PROTEIN 7"/>
    <property type="match status" value="1"/>
</dbReference>
<feature type="region of interest" description="Disordered" evidence="1">
    <location>
        <begin position="400"/>
        <end position="534"/>
    </location>
</feature>
<feature type="compositionally biased region" description="Polar residues" evidence="1">
    <location>
        <begin position="263"/>
        <end position="279"/>
    </location>
</feature>
<comment type="caution">
    <text evidence="2">The sequence shown here is derived from an EMBL/GenBank/DDBJ whole genome shotgun (WGS) entry which is preliminary data.</text>
</comment>
<feature type="region of interest" description="Disordered" evidence="1">
    <location>
        <begin position="860"/>
        <end position="922"/>
    </location>
</feature>
<dbReference type="GO" id="GO:0000011">
    <property type="term" value="P:vacuole inheritance"/>
    <property type="evidence" value="ECO:0007669"/>
    <property type="project" value="TreeGrafter"/>
</dbReference>
<feature type="compositionally biased region" description="Low complexity" evidence="1">
    <location>
        <begin position="80"/>
        <end position="92"/>
    </location>
</feature>
<feature type="compositionally biased region" description="Polar residues" evidence="1">
    <location>
        <begin position="93"/>
        <end position="108"/>
    </location>
</feature>